<dbReference type="GO" id="GO:0046872">
    <property type="term" value="F:metal ion binding"/>
    <property type="evidence" value="ECO:0007669"/>
    <property type="project" value="UniProtKB-KW"/>
</dbReference>
<keyword evidence="2 6" id="KW-0349">Heme</keyword>
<feature type="region of interest" description="Disordered" evidence="7">
    <location>
        <begin position="168"/>
        <end position="188"/>
    </location>
</feature>
<dbReference type="InterPro" id="IPR036909">
    <property type="entry name" value="Cyt_c-like_dom_sf"/>
</dbReference>
<dbReference type="EMBL" id="SPVG01000167">
    <property type="protein sequence ID" value="TFW19509.1"/>
    <property type="molecule type" value="Genomic_DNA"/>
</dbReference>
<evidence type="ECO:0000256" key="4">
    <source>
        <dbReference type="ARBA" id="ARBA00022982"/>
    </source>
</evidence>
<evidence type="ECO:0000259" key="8">
    <source>
        <dbReference type="PROSITE" id="PS51007"/>
    </source>
</evidence>
<comment type="caution">
    <text evidence="9">The sequence shown here is derived from an EMBL/GenBank/DDBJ whole genome shotgun (WGS) entry which is preliminary data.</text>
</comment>
<dbReference type="AlphaFoldDB" id="A0A4Y9SBM7"/>
<evidence type="ECO:0000256" key="2">
    <source>
        <dbReference type="ARBA" id="ARBA00022617"/>
    </source>
</evidence>
<dbReference type="OrthoDB" id="9765171at2"/>
<keyword evidence="4" id="KW-0249">Electron transport</keyword>
<evidence type="ECO:0000256" key="3">
    <source>
        <dbReference type="ARBA" id="ARBA00022723"/>
    </source>
</evidence>
<evidence type="ECO:0000256" key="5">
    <source>
        <dbReference type="ARBA" id="ARBA00023004"/>
    </source>
</evidence>
<feature type="domain" description="Cytochrome c" evidence="8">
    <location>
        <begin position="185"/>
        <end position="275"/>
    </location>
</feature>
<evidence type="ECO:0000256" key="1">
    <source>
        <dbReference type="ARBA" id="ARBA00022448"/>
    </source>
</evidence>
<protein>
    <submittedName>
        <fullName evidence="9">C-type cytochrome</fullName>
    </submittedName>
</protein>
<feature type="domain" description="Cytochrome c" evidence="8">
    <location>
        <begin position="70"/>
        <end position="156"/>
    </location>
</feature>
<dbReference type="SUPFAM" id="SSF46626">
    <property type="entry name" value="Cytochrome c"/>
    <property type="match status" value="2"/>
</dbReference>
<dbReference type="Gene3D" id="1.10.760.10">
    <property type="entry name" value="Cytochrome c-like domain"/>
    <property type="match status" value="2"/>
</dbReference>
<proteinExistence type="predicted"/>
<reference evidence="9 10" key="1">
    <citation type="submission" date="2019-03" db="EMBL/GenBank/DDBJ databases">
        <title>Draft Genome Sequence of Duganella callidus sp. nov., a Novel Duganella Species Isolated from Cultivated Soil.</title>
        <authorList>
            <person name="Raths R."/>
            <person name="Peta V."/>
            <person name="Bucking H."/>
        </authorList>
    </citation>
    <scope>NUCLEOTIDE SEQUENCE [LARGE SCALE GENOMIC DNA]</scope>
    <source>
        <strain evidence="9 10">DN04</strain>
    </source>
</reference>
<keyword evidence="10" id="KW-1185">Reference proteome</keyword>
<dbReference type="PANTHER" id="PTHR37823:SF1">
    <property type="entry name" value="CYTOCHROME C-553-LIKE"/>
    <property type="match status" value="1"/>
</dbReference>
<keyword evidence="3 6" id="KW-0479">Metal-binding</keyword>
<evidence type="ECO:0000313" key="10">
    <source>
        <dbReference type="Proteomes" id="UP000297729"/>
    </source>
</evidence>
<dbReference type="GO" id="GO:0020037">
    <property type="term" value="F:heme binding"/>
    <property type="evidence" value="ECO:0007669"/>
    <property type="project" value="InterPro"/>
</dbReference>
<dbReference type="Pfam" id="PF13442">
    <property type="entry name" value="Cytochrome_CBB3"/>
    <property type="match status" value="1"/>
</dbReference>
<gene>
    <name evidence="9" type="ORF">E4L98_16100</name>
</gene>
<dbReference type="Proteomes" id="UP000297729">
    <property type="component" value="Unassembled WGS sequence"/>
</dbReference>
<dbReference type="InterPro" id="IPR009056">
    <property type="entry name" value="Cyt_c-like_dom"/>
</dbReference>
<evidence type="ECO:0000256" key="6">
    <source>
        <dbReference type="PROSITE-ProRule" id="PRU00433"/>
    </source>
</evidence>
<sequence length="275" mass="30576">MKRWRIVLATVAGGALLAALAGGLLLRGGWYDAGAIKQHYQLTYQLLELGLRYSVRHHAREIHAPPLTDAMAQRGAQLYARFCVQCHGAPGVAPEQAALALQPQPGPLLHMARRWQPHELYWLVANGIKMTGMPAWQYRLSEEELWSVVAFLQQLPRLSPAEGKALLAQAARDDHPSPPPPLRPPDADRGRVALTQYACHSCHQIDGVAGPTVEVGPALPRGYAEQRYIAGYLPNSDDNLVRWIRHPDQVKPGTAMPELQVSEQDARDMARWLRR</sequence>
<dbReference type="GO" id="GO:0009055">
    <property type="term" value="F:electron transfer activity"/>
    <property type="evidence" value="ECO:0007669"/>
    <property type="project" value="InterPro"/>
</dbReference>
<dbReference type="PROSITE" id="PS51007">
    <property type="entry name" value="CYTC"/>
    <property type="match status" value="2"/>
</dbReference>
<keyword evidence="1" id="KW-0813">Transport</keyword>
<accession>A0A4Y9SBM7</accession>
<dbReference type="PANTHER" id="PTHR37823">
    <property type="entry name" value="CYTOCHROME C-553-LIKE"/>
    <property type="match status" value="1"/>
</dbReference>
<evidence type="ECO:0000313" key="9">
    <source>
        <dbReference type="EMBL" id="TFW19509.1"/>
    </source>
</evidence>
<dbReference type="RefSeq" id="WP_135202572.1">
    <property type="nucleotide sequence ID" value="NZ_SPVG01000167.1"/>
</dbReference>
<name>A0A4Y9SBM7_9BURK</name>
<keyword evidence="5 6" id="KW-0408">Iron</keyword>
<dbReference type="Pfam" id="PF00034">
    <property type="entry name" value="Cytochrom_C"/>
    <property type="match status" value="1"/>
</dbReference>
<organism evidence="9 10">
    <name type="scientific">Duganella callida</name>
    <dbReference type="NCBI Taxonomy" id="2561932"/>
    <lineage>
        <taxon>Bacteria</taxon>
        <taxon>Pseudomonadati</taxon>
        <taxon>Pseudomonadota</taxon>
        <taxon>Betaproteobacteria</taxon>
        <taxon>Burkholderiales</taxon>
        <taxon>Oxalobacteraceae</taxon>
        <taxon>Telluria group</taxon>
        <taxon>Duganella</taxon>
    </lineage>
</organism>
<evidence type="ECO:0000256" key="7">
    <source>
        <dbReference type="SAM" id="MobiDB-lite"/>
    </source>
</evidence>
<dbReference type="InterPro" id="IPR051811">
    <property type="entry name" value="Cytochrome_c550/c551-like"/>
</dbReference>